<accession>A0AAW1RZS8</accession>
<dbReference type="Proteomes" id="UP001445335">
    <property type="component" value="Unassembled WGS sequence"/>
</dbReference>
<sequence length="93" mass="9763">MHLGAVFCPGELGSWSQCDLSLQPWRRTEPACALAARRWSRWCASALRACLPTSAATQTLAPPSPPSPASPPPPVLVPALVPPPPPPPTVCGY</sequence>
<proteinExistence type="predicted"/>
<dbReference type="EMBL" id="JALJOU010000016">
    <property type="protein sequence ID" value="KAK9839504.1"/>
    <property type="molecule type" value="Genomic_DNA"/>
</dbReference>
<keyword evidence="3" id="KW-1185">Reference proteome</keyword>
<evidence type="ECO:0000313" key="3">
    <source>
        <dbReference type="Proteomes" id="UP001445335"/>
    </source>
</evidence>
<dbReference type="AlphaFoldDB" id="A0AAW1RZS8"/>
<comment type="caution">
    <text evidence="2">The sequence shown here is derived from an EMBL/GenBank/DDBJ whole genome shotgun (WGS) entry which is preliminary data.</text>
</comment>
<name>A0AAW1RZS8_9CHLO</name>
<protein>
    <submittedName>
        <fullName evidence="2">Uncharacterized protein</fullName>
    </submittedName>
</protein>
<feature type="compositionally biased region" description="Pro residues" evidence="1">
    <location>
        <begin position="62"/>
        <end position="93"/>
    </location>
</feature>
<evidence type="ECO:0000313" key="2">
    <source>
        <dbReference type="EMBL" id="KAK9839504.1"/>
    </source>
</evidence>
<reference evidence="2 3" key="1">
    <citation type="journal article" date="2024" name="Nat. Commun.">
        <title>Phylogenomics reveals the evolutionary origins of lichenization in chlorophyte algae.</title>
        <authorList>
            <person name="Puginier C."/>
            <person name="Libourel C."/>
            <person name="Otte J."/>
            <person name="Skaloud P."/>
            <person name="Haon M."/>
            <person name="Grisel S."/>
            <person name="Petersen M."/>
            <person name="Berrin J.G."/>
            <person name="Delaux P.M."/>
            <person name="Dal Grande F."/>
            <person name="Keller J."/>
        </authorList>
    </citation>
    <scope>NUCLEOTIDE SEQUENCE [LARGE SCALE GENOMIC DNA]</scope>
    <source>
        <strain evidence="2 3">SAG 245.80</strain>
    </source>
</reference>
<gene>
    <name evidence="2" type="ORF">WJX81_006205</name>
</gene>
<feature type="region of interest" description="Disordered" evidence="1">
    <location>
        <begin position="57"/>
        <end position="93"/>
    </location>
</feature>
<evidence type="ECO:0000256" key="1">
    <source>
        <dbReference type="SAM" id="MobiDB-lite"/>
    </source>
</evidence>
<organism evidence="2 3">
    <name type="scientific">Elliptochloris bilobata</name>
    <dbReference type="NCBI Taxonomy" id="381761"/>
    <lineage>
        <taxon>Eukaryota</taxon>
        <taxon>Viridiplantae</taxon>
        <taxon>Chlorophyta</taxon>
        <taxon>core chlorophytes</taxon>
        <taxon>Trebouxiophyceae</taxon>
        <taxon>Trebouxiophyceae incertae sedis</taxon>
        <taxon>Elliptochloris clade</taxon>
        <taxon>Elliptochloris</taxon>
    </lineage>
</organism>